<organism evidence="3 4">
    <name type="scientific">Luteibacter jiangsuensis</name>
    <dbReference type="NCBI Taxonomy" id="637577"/>
    <lineage>
        <taxon>Bacteria</taxon>
        <taxon>Pseudomonadati</taxon>
        <taxon>Pseudomonadota</taxon>
        <taxon>Gammaproteobacteria</taxon>
        <taxon>Lysobacterales</taxon>
        <taxon>Rhodanobacteraceae</taxon>
        <taxon>Luteibacter</taxon>
    </lineage>
</organism>
<evidence type="ECO:0000256" key="1">
    <source>
        <dbReference type="SAM" id="MobiDB-lite"/>
    </source>
</evidence>
<dbReference type="SMART" id="SM00463">
    <property type="entry name" value="SMR"/>
    <property type="match status" value="1"/>
</dbReference>
<evidence type="ECO:0000313" key="4">
    <source>
        <dbReference type="Proteomes" id="UP001237737"/>
    </source>
</evidence>
<feature type="region of interest" description="Disordered" evidence="1">
    <location>
        <begin position="64"/>
        <end position="83"/>
    </location>
</feature>
<dbReference type="Gene3D" id="3.30.1370.110">
    <property type="match status" value="1"/>
</dbReference>
<evidence type="ECO:0000259" key="2">
    <source>
        <dbReference type="PROSITE" id="PS50828"/>
    </source>
</evidence>
<feature type="domain" description="Smr" evidence="2">
    <location>
        <begin position="137"/>
        <end position="218"/>
    </location>
</feature>
<dbReference type="SUPFAM" id="SSF160443">
    <property type="entry name" value="SMR domain-like"/>
    <property type="match status" value="1"/>
</dbReference>
<keyword evidence="4" id="KW-1185">Reference proteome</keyword>
<reference evidence="3 4" key="1">
    <citation type="submission" date="2023-07" db="EMBL/GenBank/DDBJ databases">
        <title>Sorghum-associated microbial communities from plants grown in Nebraska, USA.</title>
        <authorList>
            <person name="Schachtman D."/>
        </authorList>
    </citation>
    <scope>NUCLEOTIDE SEQUENCE [LARGE SCALE GENOMIC DNA]</scope>
    <source>
        <strain evidence="3 4">CC60</strain>
    </source>
</reference>
<dbReference type="GO" id="GO:0004519">
    <property type="term" value="F:endonuclease activity"/>
    <property type="evidence" value="ECO:0007669"/>
    <property type="project" value="UniProtKB-KW"/>
</dbReference>
<feature type="region of interest" description="Disordered" evidence="1">
    <location>
        <begin position="23"/>
        <end position="49"/>
    </location>
</feature>
<dbReference type="EMBL" id="JAUSSK010000001">
    <property type="protein sequence ID" value="MDQ0008814.1"/>
    <property type="molecule type" value="Genomic_DNA"/>
</dbReference>
<keyword evidence="3" id="KW-0540">Nuclease</keyword>
<dbReference type="Pfam" id="PF01713">
    <property type="entry name" value="Smr"/>
    <property type="match status" value="1"/>
</dbReference>
<comment type="caution">
    <text evidence="3">The sequence shown here is derived from an EMBL/GenBank/DDBJ whole genome shotgun (WGS) entry which is preliminary data.</text>
</comment>
<accession>A0ABT9SWB3</accession>
<dbReference type="PANTHER" id="PTHR35562:SF2">
    <property type="entry name" value="DNA ENDONUCLEASE SMRA-RELATED"/>
    <property type="match status" value="1"/>
</dbReference>
<proteinExistence type="predicted"/>
<gene>
    <name evidence="3" type="ORF">J2T07_000973</name>
</gene>
<keyword evidence="3" id="KW-0255">Endonuclease</keyword>
<dbReference type="InterPro" id="IPR002625">
    <property type="entry name" value="Smr_dom"/>
</dbReference>
<keyword evidence="3" id="KW-0378">Hydrolase</keyword>
<dbReference type="PROSITE" id="PS50828">
    <property type="entry name" value="SMR"/>
    <property type="match status" value="1"/>
</dbReference>
<dbReference type="InterPro" id="IPR036063">
    <property type="entry name" value="Smr_dom_sf"/>
</dbReference>
<dbReference type="Proteomes" id="UP001237737">
    <property type="component" value="Unassembled WGS sequence"/>
</dbReference>
<protein>
    <submittedName>
        <fullName evidence="3">DNA-nicking Smr family endonuclease</fullName>
    </submittedName>
</protein>
<evidence type="ECO:0000313" key="3">
    <source>
        <dbReference type="EMBL" id="MDQ0008814.1"/>
    </source>
</evidence>
<dbReference type="PANTHER" id="PTHR35562">
    <property type="entry name" value="DNA ENDONUCLEASE SMRA-RELATED"/>
    <property type="match status" value="1"/>
</dbReference>
<name>A0ABT9SWB3_9GAMM</name>
<sequence length="219" mass="24411">MLIQIEKRVRRPHVEESRLTVQVYRTGQPDSRKPARMGAMKRRPSTVHDDDSRLFREAIGDVRPMTPVDAVPGRPRPEPHPHMRDADEAAVPADSLQFDYDPADLEVGEELSYLRDGYPPKLLKQLKRGQFGIQADVDLHQMNVAAAQLTIAEFLAECRRDGVRCVRIIHGKGLRSKAAGPVLKGLTDRLLRRRDDVVAFASARPMQGGTGAVVVLLKG</sequence>